<name>A0AAV4VFJ0_CAEEX</name>
<feature type="region of interest" description="Disordered" evidence="1">
    <location>
        <begin position="1"/>
        <end position="26"/>
    </location>
</feature>
<feature type="compositionally biased region" description="Basic and acidic residues" evidence="1">
    <location>
        <begin position="12"/>
        <end position="26"/>
    </location>
</feature>
<dbReference type="AlphaFoldDB" id="A0AAV4VFJ0"/>
<proteinExistence type="predicted"/>
<reference evidence="2 3" key="1">
    <citation type="submission" date="2021-06" db="EMBL/GenBank/DDBJ databases">
        <title>Caerostris extrusa draft genome.</title>
        <authorList>
            <person name="Kono N."/>
            <person name="Arakawa K."/>
        </authorList>
    </citation>
    <scope>NUCLEOTIDE SEQUENCE [LARGE SCALE GENOMIC DNA]</scope>
</reference>
<evidence type="ECO:0000256" key="1">
    <source>
        <dbReference type="SAM" id="MobiDB-lite"/>
    </source>
</evidence>
<dbReference type="EMBL" id="BPLR01014493">
    <property type="protein sequence ID" value="GIY69126.1"/>
    <property type="molecule type" value="Genomic_DNA"/>
</dbReference>
<accession>A0AAV4VFJ0</accession>
<dbReference type="Proteomes" id="UP001054945">
    <property type="component" value="Unassembled WGS sequence"/>
</dbReference>
<organism evidence="2 3">
    <name type="scientific">Caerostris extrusa</name>
    <name type="common">Bark spider</name>
    <name type="synonym">Caerostris bankana</name>
    <dbReference type="NCBI Taxonomy" id="172846"/>
    <lineage>
        <taxon>Eukaryota</taxon>
        <taxon>Metazoa</taxon>
        <taxon>Ecdysozoa</taxon>
        <taxon>Arthropoda</taxon>
        <taxon>Chelicerata</taxon>
        <taxon>Arachnida</taxon>
        <taxon>Araneae</taxon>
        <taxon>Araneomorphae</taxon>
        <taxon>Entelegynae</taxon>
        <taxon>Araneoidea</taxon>
        <taxon>Araneidae</taxon>
        <taxon>Caerostris</taxon>
    </lineage>
</organism>
<sequence>MKTRVPKNNNKKITEKRKNSRAHEFSRKSLKRGIKLIREKTLCSLEEPENSETARRYLSLPSPVCHFRARVTQAWVMSRHSAVHLLAKGFDISINKSITETISFRKSKSITTLNSLSLSKRHEAFLWDNFI</sequence>
<comment type="caution">
    <text evidence="2">The sequence shown here is derived from an EMBL/GenBank/DDBJ whole genome shotgun (WGS) entry which is preliminary data.</text>
</comment>
<protein>
    <submittedName>
        <fullName evidence="2">Uncharacterized protein</fullName>
    </submittedName>
</protein>
<evidence type="ECO:0000313" key="2">
    <source>
        <dbReference type="EMBL" id="GIY69126.1"/>
    </source>
</evidence>
<gene>
    <name evidence="2" type="ORF">CEXT_130731</name>
</gene>
<evidence type="ECO:0000313" key="3">
    <source>
        <dbReference type="Proteomes" id="UP001054945"/>
    </source>
</evidence>
<keyword evidence="3" id="KW-1185">Reference proteome</keyword>